<comment type="similarity">
    <text evidence="2">Belongs to the mitochondrion-specific ribosomal protein mL53 family.</text>
</comment>
<evidence type="ECO:0000256" key="5">
    <source>
        <dbReference type="ARBA" id="ARBA00023274"/>
    </source>
</evidence>
<evidence type="ECO:0000256" key="1">
    <source>
        <dbReference type="ARBA" id="ARBA00004173"/>
    </source>
</evidence>
<keyword evidence="5" id="KW-0687">Ribonucleoprotein</keyword>
<keyword evidence="8" id="KW-1185">Reference proteome</keyword>
<evidence type="ECO:0000313" key="8">
    <source>
        <dbReference type="Proteomes" id="UP001056384"/>
    </source>
</evidence>
<keyword evidence="3 7" id="KW-0689">Ribosomal protein</keyword>
<dbReference type="AlphaFoldDB" id="A0A9Q9ASX3"/>
<protein>
    <recommendedName>
        <fullName evidence="6">Large ribosomal subunit protein mL53</fullName>
    </recommendedName>
</protein>
<dbReference type="Pfam" id="PF10780">
    <property type="entry name" value="MRP_L53"/>
    <property type="match status" value="1"/>
</dbReference>
<accession>A0A9Q9ASX3</accession>
<dbReference type="PANTHER" id="PTHR28236">
    <property type="entry name" value="54S RIBOSOMAL PROTEIN L44, MITOCHONDRIAL"/>
    <property type="match status" value="1"/>
</dbReference>
<dbReference type="OrthoDB" id="4136894at2759"/>
<evidence type="ECO:0000256" key="6">
    <source>
        <dbReference type="ARBA" id="ARBA00035180"/>
    </source>
</evidence>
<evidence type="ECO:0000256" key="4">
    <source>
        <dbReference type="ARBA" id="ARBA00023128"/>
    </source>
</evidence>
<name>A0A9Q9ASX3_9PEZI</name>
<gene>
    <name evidence="7" type="ORF">Slin15195_G078490</name>
</gene>
<dbReference type="InterPro" id="IPR042776">
    <property type="entry name" value="Ribosomal_mL53_fung"/>
</dbReference>
<dbReference type="Proteomes" id="UP001056384">
    <property type="component" value="Chromosome 6"/>
</dbReference>
<dbReference type="PANTHER" id="PTHR28236:SF1">
    <property type="entry name" value="LARGE RIBOSOMAL SUBUNIT PROTEIN ML53"/>
    <property type="match status" value="1"/>
</dbReference>
<evidence type="ECO:0000256" key="3">
    <source>
        <dbReference type="ARBA" id="ARBA00022980"/>
    </source>
</evidence>
<evidence type="ECO:0000313" key="7">
    <source>
        <dbReference type="EMBL" id="USW54530.1"/>
    </source>
</evidence>
<dbReference type="GO" id="GO:0003735">
    <property type="term" value="F:structural constituent of ribosome"/>
    <property type="evidence" value="ECO:0007669"/>
    <property type="project" value="TreeGrafter"/>
</dbReference>
<reference evidence="7" key="1">
    <citation type="submission" date="2022-06" db="EMBL/GenBank/DDBJ databases">
        <title>Complete genome sequences of two strains of the flax pathogen Septoria linicola.</title>
        <authorList>
            <person name="Lapalu N."/>
            <person name="Simon A."/>
            <person name="Demenou B."/>
            <person name="Paumier D."/>
            <person name="Guillot M.-P."/>
            <person name="Gout L."/>
            <person name="Valade R."/>
        </authorList>
    </citation>
    <scope>NUCLEOTIDE SEQUENCE</scope>
    <source>
        <strain evidence="7">SE15195</strain>
    </source>
</reference>
<dbReference type="InterPro" id="IPR019716">
    <property type="entry name" value="Ribosomal_mL53"/>
</dbReference>
<keyword evidence="4" id="KW-0496">Mitochondrion</keyword>
<organism evidence="7 8">
    <name type="scientific">Septoria linicola</name>
    <dbReference type="NCBI Taxonomy" id="215465"/>
    <lineage>
        <taxon>Eukaryota</taxon>
        <taxon>Fungi</taxon>
        <taxon>Dikarya</taxon>
        <taxon>Ascomycota</taxon>
        <taxon>Pezizomycotina</taxon>
        <taxon>Dothideomycetes</taxon>
        <taxon>Dothideomycetidae</taxon>
        <taxon>Mycosphaerellales</taxon>
        <taxon>Mycosphaerellaceae</taxon>
        <taxon>Septoria</taxon>
    </lineage>
</organism>
<dbReference type="GO" id="GO:0005762">
    <property type="term" value="C:mitochondrial large ribosomal subunit"/>
    <property type="evidence" value="ECO:0007669"/>
    <property type="project" value="TreeGrafter"/>
</dbReference>
<comment type="subcellular location">
    <subcellularLocation>
        <location evidence="1">Mitochondrion</location>
    </subcellularLocation>
</comment>
<sequence length="99" mass="11048">MITKYITSVTTAFSPFNPKSGKTARNFLAMLPPNARSTMAIDVKLLPKAMAAKPATLELKFKDGKQMSLDIEKLKIKEIQSEVDRHSRVLRRAEDLSGN</sequence>
<dbReference type="EMBL" id="CP099423">
    <property type="protein sequence ID" value="USW54530.1"/>
    <property type="molecule type" value="Genomic_DNA"/>
</dbReference>
<proteinExistence type="inferred from homology"/>
<dbReference type="Gene3D" id="3.40.30.10">
    <property type="entry name" value="Glutaredoxin"/>
    <property type="match status" value="1"/>
</dbReference>
<evidence type="ECO:0000256" key="2">
    <source>
        <dbReference type="ARBA" id="ARBA00005557"/>
    </source>
</evidence>